<sequence length="243" mass="27495">MSTFSSWLDEGGLGQYLLQSEQAYFDAAVADAFGFRALQFGAPGHDFLRANRMPWRACIGDSGAVAVRCDAAQLPIDSRSLDLLLLPHTLDFTAHPHQVLREAERVLVPEGRLVLTGFNPFSAWGGRRLLQGRSTVPWSGNFLRLSRLKDWFELLGFELSDSVFMCYAPPLDRQDWLAHWQFMERVGHRCWPLVAGVYGLSAIKRQRGMRLIKPRWQARVPVANLAVLGDRRHAVDNPHDETL</sequence>
<dbReference type="AlphaFoldDB" id="A0A845BRF1"/>
<dbReference type="Proteomes" id="UP000467214">
    <property type="component" value="Unassembled WGS sequence"/>
</dbReference>
<keyword evidence="3" id="KW-1185">Reference proteome</keyword>
<dbReference type="Gene3D" id="3.40.50.150">
    <property type="entry name" value="Vaccinia Virus protein VP39"/>
    <property type="match status" value="1"/>
</dbReference>
<keyword evidence="2" id="KW-0489">Methyltransferase</keyword>
<name>A0A845BRF1_9NEIS</name>
<feature type="domain" description="Methyltransferase type 11" evidence="1">
    <location>
        <begin position="66"/>
        <end position="115"/>
    </location>
</feature>
<reference evidence="2 3" key="1">
    <citation type="submission" date="2019-12" db="EMBL/GenBank/DDBJ databases">
        <title>Neisseriaceae gen. nov. sp. Genome sequencing and assembly.</title>
        <authorList>
            <person name="Liu Z."/>
            <person name="Li A."/>
        </authorList>
    </citation>
    <scope>NUCLEOTIDE SEQUENCE [LARGE SCALE GENOMIC DNA]</scope>
    <source>
        <strain evidence="2 3">B2N2-7</strain>
    </source>
</reference>
<dbReference type="Pfam" id="PF08241">
    <property type="entry name" value="Methyltransf_11"/>
    <property type="match status" value="1"/>
</dbReference>
<keyword evidence="2" id="KW-0808">Transferase</keyword>
<gene>
    <name evidence="2" type="ORF">GQF02_13450</name>
</gene>
<dbReference type="RefSeq" id="WP_124735613.1">
    <property type="nucleotide sequence ID" value="NZ_WSSB01000014.1"/>
</dbReference>
<dbReference type="SUPFAM" id="SSF53335">
    <property type="entry name" value="S-adenosyl-L-methionine-dependent methyltransferases"/>
    <property type="match status" value="1"/>
</dbReference>
<proteinExistence type="predicted"/>
<comment type="caution">
    <text evidence="2">The sequence shown here is derived from an EMBL/GenBank/DDBJ whole genome shotgun (WGS) entry which is preliminary data.</text>
</comment>
<dbReference type="GO" id="GO:0032259">
    <property type="term" value="P:methylation"/>
    <property type="evidence" value="ECO:0007669"/>
    <property type="project" value="UniProtKB-KW"/>
</dbReference>
<accession>A0A845BRF1</accession>
<protein>
    <submittedName>
        <fullName evidence="2">Methyltransferase domain-containing protein</fullName>
    </submittedName>
</protein>
<dbReference type="InterPro" id="IPR013216">
    <property type="entry name" value="Methyltransf_11"/>
</dbReference>
<dbReference type="EMBL" id="WSSB01000014">
    <property type="protein sequence ID" value="MXR37980.1"/>
    <property type="molecule type" value="Genomic_DNA"/>
</dbReference>
<organism evidence="2 3">
    <name type="scientific">Craterilacuibacter sinensis</name>
    <dbReference type="NCBI Taxonomy" id="2686017"/>
    <lineage>
        <taxon>Bacteria</taxon>
        <taxon>Pseudomonadati</taxon>
        <taxon>Pseudomonadota</taxon>
        <taxon>Betaproteobacteria</taxon>
        <taxon>Neisseriales</taxon>
        <taxon>Neisseriaceae</taxon>
        <taxon>Craterilacuibacter</taxon>
    </lineage>
</organism>
<evidence type="ECO:0000313" key="3">
    <source>
        <dbReference type="Proteomes" id="UP000467214"/>
    </source>
</evidence>
<evidence type="ECO:0000313" key="2">
    <source>
        <dbReference type="EMBL" id="MXR37980.1"/>
    </source>
</evidence>
<evidence type="ECO:0000259" key="1">
    <source>
        <dbReference type="Pfam" id="PF08241"/>
    </source>
</evidence>
<dbReference type="GO" id="GO:0008757">
    <property type="term" value="F:S-adenosylmethionine-dependent methyltransferase activity"/>
    <property type="evidence" value="ECO:0007669"/>
    <property type="project" value="InterPro"/>
</dbReference>
<dbReference type="InterPro" id="IPR029063">
    <property type="entry name" value="SAM-dependent_MTases_sf"/>
</dbReference>